<dbReference type="OrthoDB" id="9767863at2"/>
<dbReference type="EMBL" id="FOFS01000001">
    <property type="protein sequence ID" value="SEP70166.1"/>
    <property type="molecule type" value="Genomic_DNA"/>
</dbReference>
<gene>
    <name evidence="2" type="ORF">SAMN04488038_101230</name>
</gene>
<name>A0A1H9A092_9GAMM</name>
<proteinExistence type="predicted"/>
<evidence type="ECO:0000313" key="3">
    <source>
        <dbReference type="Proteomes" id="UP000199233"/>
    </source>
</evidence>
<protein>
    <recommendedName>
        <fullName evidence="4">Acyltransferase family protein</fullName>
    </recommendedName>
</protein>
<keyword evidence="3" id="KW-1185">Reference proteome</keyword>
<evidence type="ECO:0000313" key="2">
    <source>
        <dbReference type="EMBL" id="SEP70166.1"/>
    </source>
</evidence>
<feature type="transmembrane region" description="Helical" evidence="1">
    <location>
        <begin position="92"/>
        <end position="112"/>
    </location>
</feature>
<reference evidence="2 3" key="1">
    <citation type="submission" date="2016-10" db="EMBL/GenBank/DDBJ databases">
        <authorList>
            <person name="de Groot N.N."/>
        </authorList>
    </citation>
    <scope>NUCLEOTIDE SEQUENCE [LARGE SCALE GENOMIC DNA]</scope>
    <source>
        <strain evidence="2 3">DSM 25927</strain>
    </source>
</reference>
<feature type="transmembrane region" description="Helical" evidence="1">
    <location>
        <begin position="17"/>
        <end position="37"/>
    </location>
</feature>
<dbReference type="AlphaFoldDB" id="A0A1H9A092"/>
<dbReference type="Proteomes" id="UP000199233">
    <property type="component" value="Unassembled WGS sequence"/>
</dbReference>
<dbReference type="STRING" id="489703.SAMN04488038_101230"/>
<feature type="transmembrane region" description="Helical" evidence="1">
    <location>
        <begin position="189"/>
        <end position="210"/>
    </location>
</feature>
<keyword evidence="1" id="KW-0472">Membrane</keyword>
<keyword evidence="1" id="KW-1133">Transmembrane helix</keyword>
<organism evidence="2 3">
    <name type="scientific">Solimonas aquatica</name>
    <dbReference type="NCBI Taxonomy" id="489703"/>
    <lineage>
        <taxon>Bacteria</taxon>
        <taxon>Pseudomonadati</taxon>
        <taxon>Pseudomonadota</taxon>
        <taxon>Gammaproteobacteria</taxon>
        <taxon>Nevskiales</taxon>
        <taxon>Nevskiaceae</taxon>
        <taxon>Solimonas</taxon>
    </lineage>
</organism>
<dbReference type="RefSeq" id="WP_093280872.1">
    <property type="nucleotide sequence ID" value="NZ_FOFS01000001.1"/>
</dbReference>
<accession>A0A1H9A092</accession>
<sequence length="236" mass="25976">MLPLLVLLGLRLRAPRWSAWLLIAALMTLAIVARSLLWQRYGREADAAGYYPNIYYATLCRFDEFLPGVAVALLRSFHPALWQRLMARGRTLLLAGVLGSSAMFYALGRWYYIDGHGYSFFLTAFGYTLMALAFALLLCAALSPVSPLRHWRIPGAYPLALASYSIYLSHKPIAHALSQALAPYALPSWLLAVAITASCLAGGALLYWSVERPFLRLRERDARAAPAQASGVASPA</sequence>
<feature type="transmembrane region" description="Helical" evidence="1">
    <location>
        <begin position="151"/>
        <end position="169"/>
    </location>
</feature>
<feature type="transmembrane region" description="Helical" evidence="1">
    <location>
        <begin position="118"/>
        <end position="139"/>
    </location>
</feature>
<keyword evidence="1" id="KW-0812">Transmembrane</keyword>
<evidence type="ECO:0008006" key="4">
    <source>
        <dbReference type="Google" id="ProtNLM"/>
    </source>
</evidence>
<evidence type="ECO:0000256" key="1">
    <source>
        <dbReference type="SAM" id="Phobius"/>
    </source>
</evidence>